<evidence type="ECO:0000313" key="2">
    <source>
        <dbReference type="EMBL" id="KAK7022224.1"/>
    </source>
</evidence>
<dbReference type="Proteomes" id="UP001362999">
    <property type="component" value="Unassembled WGS sequence"/>
</dbReference>
<keyword evidence="3" id="KW-1185">Reference proteome</keyword>
<proteinExistence type="predicted"/>
<dbReference type="AlphaFoldDB" id="A0AAW0B8Y3"/>
<comment type="caution">
    <text evidence="2">The sequence shown here is derived from an EMBL/GenBank/DDBJ whole genome shotgun (WGS) entry which is preliminary data.</text>
</comment>
<feature type="compositionally biased region" description="Basic residues" evidence="1">
    <location>
        <begin position="91"/>
        <end position="100"/>
    </location>
</feature>
<feature type="compositionally biased region" description="Basic and acidic residues" evidence="1">
    <location>
        <begin position="108"/>
        <end position="117"/>
    </location>
</feature>
<accession>A0AAW0B8Y3</accession>
<dbReference type="EMBL" id="JAWWNJ010000037">
    <property type="protein sequence ID" value="KAK7022224.1"/>
    <property type="molecule type" value="Genomic_DNA"/>
</dbReference>
<organism evidence="2 3">
    <name type="scientific">Favolaschia claudopus</name>
    <dbReference type="NCBI Taxonomy" id="2862362"/>
    <lineage>
        <taxon>Eukaryota</taxon>
        <taxon>Fungi</taxon>
        <taxon>Dikarya</taxon>
        <taxon>Basidiomycota</taxon>
        <taxon>Agaricomycotina</taxon>
        <taxon>Agaricomycetes</taxon>
        <taxon>Agaricomycetidae</taxon>
        <taxon>Agaricales</taxon>
        <taxon>Marasmiineae</taxon>
        <taxon>Mycenaceae</taxon>
        <taxon>Favolaschia</taxon>
    </lineage>
</organism>
<reference evidence="2 3" key="1">
    <citation type="journal article" date="2024" name="J Genomics">
        <title>Draft genome sequencing and assembly of Favolaschia claudopus CIRM-BRFM 2984 isolated from oak limbs.</title>
        <authorList>
            <person name="Navarro D."/>
            <person name="Drula E."/>
            <person name="Chaduli D."/>
            <person name="Cazenave R."/>
            <person name="Ahrendt S."/>
            <person name="Wang J."/>
            <person name="Lipzen A."/>
            <person name="Daum C."/>
            <person name="Barry K."/>
            <person name="Grigoriev I.V."/>
            <person name="Favel A."/>
            <person name="Rosso M.N."/>
            <person name="Martin F."/>
        </authorList>
    </citation>
    <scope>NUCLEOTIDE SEQUENCE [LARGE SCALE GENOMIC DNA]</scope>
    <source>
        <strain evidence="2 3">CIRM-BRFM 2984</strain>
    </source>
</reference>
<evidence type="ECO:0000256" key="1">
    <source>
        <dbReference type="SAM" id="MobiDB-lite"/>
    </source>
</evidence>
<sequence>MSFLESLPFAGNPFSPAEDKALKLQAIQNQGKPATGRLREWLDFYQRGIQPPTTAHTTIPDSDSHKARGHAARIAAKKLRFQLNGQAKCTSTRRRRRNSTKSHSAGSAHKENIERRAGNGQGRSSGKVLKAAYLPVQRRGAVFASGSSTPPKTDFAFFDLSFTMRRFTARRQARRPRPTVSFAPISISSPAPVSISLNADIWLEVARLSNRNDQLSLCRVSQQVYLTSRFLIYQNVYVRGSAANALVDTLDKKTVLAPIVERLLFADDDAFVDIAQWERVIVQLTNLRFLGIAPLIPLRSSWIPRLRFRLLSFESLSTVSEEWLKLLRRQSSLQHLVFGDSFHGDIPTSQELPLLQTIFAPGPVITQFAKHLRFQHVRFDYDRYLASWSLLPSEALDFSSSSSKITTIRISAPDLLKLLTHGAQGVLSPLEHVVLEEDRSWTDHLYTNTTLLTTLLGTVVAKLDSSFPQLKSLVLVCASRRGPYVRRRLLSSDDGNYFANSLSTVCSAPALRTFRFFTTRSKDSWVSWGTAEEAKVRFGEFSYYNTWRGGVEDFGDEYNCSRANELGKLVTVYVFTTIARAASFLSALSAAATTTMKTLDLDLIFEVARWGGHPEMVAVLRLSRATYFAFRCMLYRKIVVSGRAAKKVVQTLAHRPQLQPMVECLYFGVDSAVNLEQWGVVFPGLVNLTVLEISTLIHLPRSLIPHITCRLEHFTSNGSVSATWAEFLSTQRAVAVI</sequence>
<feature type="region of interest" description="Disordered" evidence="1">
    <location>
        <begin position="83"/>
        <end position="126"/>
    </location>
</feature>
<name>A0AAW0B8Y3_9AGAR</name>
<gene>
    <name evidence="2" type="ORF">R3P38DRAFT_2780285</name>
</gene>
<protein>
    <submittedName>
        <fullName evidence="2">Uncharacterized protein</fullName>
    </submittedName>
</protein>
<evidence type="ECO:0000313" key="3">
    <source>
        <dbReference type="Proteomes" id="UP001362999"/>
    </source>
</evidence>